<evidence type="ECO:0000313" key="2">
    <source>
        <dbReference type="Proteomes" id="UP000033163"/>
    </source>
</evidence>
<dbReference type="Proteomes" id="UP000033163">
    <property type="component" value="Chromosome I"/>
</dbReference>
<evidence type="ECO:0000313" key="1">
    <source>
        <dbReference type="EMBL" id="CQR54213.1"/>
    </source>
</evidence>
<gene>
    <name evidence="1" type="ORF">PRIO_1803</name>
</gene>
<name>A0A0E3WGV8_9BACL</name>
<sequence>MVNRADFAWLLWDIMGSLTDLSVSDPDRKSAIWGGPGYSEVKRTEIPLFHGSPLIPGSNERYNGS</sequence>
<dbReference type="PATRIC" id="fig|1073571.4.peg.1892"/>
<accession>A0A0E3WGV8</accession>
<protein>
    <submittedName>
        <fullName evidence="1">Uncharacterized protein</fullName>
    </submittedName>
</protein>
<dbReference type="AlphaFoldDB" id="A0A0E3WGV8"/>
<organism evidence="1 2">
    <name type="scientific">Paenibacillus riograndensis SBR5</name>
    <dbReference type="NCBI Taxonomy" id="1073571"/>
    <lineage>
        <taxon>Bacteria</taxon>
        <taxon>Bacillati</taxon>
        <taxon>Bacillota</taxon>
        <taxon>Bacilli</taxon>
        <taxon>Bacillales</taxon>
        <taxon>Paenibacillaceae</taxon>
        <taxon>Paenibacillus</taxon>
        <taxon>Paenibacillus sonchi group</taxon>
    </lineage>
</organism>
<dbReference type="EMBL" id="LN831776">
    <property type="protein sequence ID" value="CQR54213.1"/>
    <property type="molecule type" value="Genomic_DNA"/>
</dbReference>
<reference evidence="2" key="1">
    <citation type="submission" date="2015-03" db="EMBL/GenBank/DDBJ databases">
        <authorList>
            <person name="Wibberg D."/>
        </authorList>
    </citation>
    <scope>NUCLEOTIDE SEQUENCE [LARGE SCALE GENOMIC DNA]</scope>
</reference>
<dbReference type="KEGG" id="pri:PRIO_1803"/>
<dbReference type="HOGENOM" id="CLU_2845734_0_0_9"/>
<proteinExistence type="predicted"/>